<evidence type="ECO:0008006" key="3">
    <source>
        <dbReference type="Google" id="ProtNLM"/>
    </source>
</evidence>
<accession>A0A0C2X9W9</accession>
<evidence type="ECO:0000313" key="2">
    <source>
        <dbReference type="Proteomes" id="UP000053424"/>
    </source>
</evidence>
<dbReference type="InterPro" id="IPR015943">
    <property type="entry name" value="WD40/YVTN_repeat-like_dom_sf"/>
</dbReference>
<dbReference type="OrthoDB" id="2654453at2759"/>
<reference evidence="1 2" key="1">
    <citation type="submission" date="2014-04" db="EMBL/GenBank/DDBJ databases">
        <authorList>
            <consortium name="DOE Joint Genome Institute"/>
            <person name="Kuo A."/>
            <person name="Gay G."/>
            <person name="Dore J."/>
            <person name="Kohler A."/>
            <person name="Nagy L.G."/>
            <person name="Floudas D."/>
            <person name="Copeland A."/>
            <person name="Barry K.W."/>
            <person name="Cichocki N."/>
            <person name="Veneault-Fourrey C."/>
            <person name="LaButti K."/>
            <person name="Lindquist E.A."/>
            <person name="Lipzen A."/>
            <person name="Lundell T."/>
            <person name="Morin E."/>
            <person name="Murat C."/>
            <person name="Sun H."/>
            <person name="Tunlid A."/>
            <person name="Henrissat B."/>
            <person name="Grigoriev I.V."/>
            <person name="Hibbett D.S."/>
            <person name="Martin F."/>
            <person name="Nordberg H.P."/>
            <person name="Cantor M.N."/>
            <person name="Hua S.X."/>
        </authorList>
    </citation>
    <scope>NUCLEOTIDE SEQUENCE [LARGE SCALE GENOMIC DNA]</scope>
    <source>
        <strain evidence="2">h7</strain>
    </source>
</reference>
<dbReference type="AlphaFoldDB" id="A0A0C2X9W9"/>
<proteinExistence type="predicted"/>
<dbReference type="Pfam" id="PF00400">
    <property type="entry name" value="WD40"/>
    <property type="match status" value="1"/>
</dbReference>
<dbReference type="InterPro" id="IPR036322">
    <property type="entry name" value="WD40_repeat_dom_sf"/>
</dbReference>
<protein>
    <recommendedName>
        <fullName evidence="3">Anaphase-promoting complex subunit 4 WD40 domain-containing protein</fullName>
    </recommendedName>
</protein>
<gene>
    <name evidence="1" type="ORF">M413DRAFT_32986</name>
</gene>
<evidence type="ECO:0000313" key="1">
    <source>
        <dbReference type="EMBL" id="KIM34823.1"/>
    </source>
</evidence>
<keyword evidence="2" id="KW-1185">Reference proteome</keyword>
<dbReference type="SMART" id="SM00320">
    <property type="entry name" value="WD40"/>
    <property type="match status" value="1"/>
</dbReference>
<organism evidence="1 2">
    <name type="scientific">Hebeloma cylindrosporum</name>
    <dbReference type="NCBI Taxonomy" id="76867"/>
    <lineage>
        <taxon>Eukaryota</taxon>
        <taxon>Fungi</taxon>
        <taxon>Dikarya</taxon>
        <taxon>Basidiomycota</taxon>
        <taxon>Agaricomycotina</taxon>
        <taxon>Agaricomycetes</taxon>
        <taxon>Agaricomycetidae</taxon>
        <taxon>Agaricales</taxon>
        <taxon>Agaricineae</taxon>
        <taxon>Hymenogastraceae</taxon>
        <taxon>Hebeloma</taxon>
    </lineage>
</organism>
<dbReference type="EMBL" id="KN831852">
    <property type="protein sequence ID" value="KIM34823.1"/>
    <property type="molecule type" value="Genomic_DNA"/>
</dbReference>
<name>A0A0C2X9W9_HEBCY</name>
<dbReference type="Proteomes" id="UP000053424">
    <property type="component" value="Unassembled WGS sequence"/>
</dbReference>
<reference evidence="2" key="2">
    <citation type="submission" date="2015-01" db="EMBL/GenBank/DDBJ databases">
        <title>Evolutionary Origins and Diversification of the Mycorrhizal Mutualists.</title>
        <authorList>
            <consortium name="DOE Joint Genome Institute"/>
            <consortium name="Mycorrhizal Genomics Consortium"/>
            <person name="Kohler A."/>
            <person name="Kuo A."/>
            <person name="Nagy L.G."/>
            <person name="Floudas D."/>
            <person name="Copeland A."/>
            <person name="Barry K.W."/>
            <person name="Cichocki N."/>
            <person name="Veneault-Fourrey C."/>
            <person name="LaButti K."/>
            <person name="Lindquist E.A."/>
            <person name="Lipzen A."/>
            <person name="Lundell T."/>
            <person name="Morin E."/>
            <person name="Murat C."/>
            <person name="Riley R."/>
            <person name="Ohm R."/>
            <person name="Sun H."/>
            <person name="Tunlid A."/>
            <person name="Henrissat B."/>
            <person name="Grigoriev I.V."/>
            <person name="Hibbett D.S."/>
            <person name="Martin F."/>
        </authorList>
    </citation>
    <scope>NUCLEOTIDE SEQUENCE [LARGE SCALE GENOMIC DNA]</scope>
    <source>
        <strain evidence="2">h7</strain>
    </source>
</reference>
<dbReference type="SUPFAM" id="SSF50978">
    <property type="entry name" value="WD40 repeat-like"/>
    <property type="match status" value="1"/>
</dbReference>
<dbReference type="HOGENOM" id="CLU_1740739_0_0_1"/>
<dbReference type="InterPro" id="IPR001680">
    <property type="entry name" value="WD40_rpt"/>
</dbReference>
<sequence>MFEKLSNVIDLALGRPQVTTLKGPVGPVNSLSISPSGNFLASGGTDGVKIWDLTTLQEVTISRHHARERTQISCVSWLNLTNDLALDTLCYGNIFGYLVFLQRRQDTSSIPLALPEAVRLFALLPAFPKKVQFGLPPVRGTNAYKSGILT</sequence>
<dbReference type="Gene3D" id="2.130.10.10">
    <property type="entry name" value="YVTN repeat-like/Quinoprotein amine dehydrogenase"/>
    <property type="match status" value="1"/>
</dbReference>